<keyword evidence="8" id="KW-0256">Endoplasmic reticulum</keyword>
<comment type="function">
    <text evidence="2">May be involved in the metabolism of insect hormones and in the breakdown of synthetic insecticides.</text>
</comment>
<dbReference type="Pfam" id="PF00067">
    <property type="entry name" value="p450"/>
    <property type="match status" value="1"/>
</dbReference>
<dbReference type="PRINTS" id="PR00385">
    <property type="entry name" value="P450"/>
</dbReference>
<keyword evidence="9" id="KW-0492">Microsome</keyword>
<keyword evidence="11 14" id="KW-0408">Iron</keyword>
<evidence type="ECO:0000256" key="14">
    <source>
        <dbReference type="PIRSR" id="PIRSR602401-1"/>
    </source>
</evidence>
<dbReference type="GO" id="GO:0016705">
    <property type="term" value="F:oxidoreductase activity, acting on paired donors, with incorporation or reduction of molecular oxygen"/>
    <property type="evidence" value="ECO:0007669"/>
    <property type="project" value="InterPro"/>
</dbReference>
<keyword evidence="13 16" id="KW-0472">Membrane</keyword>
<evidence type="ECO:0000256" key="9">
    <source>
        <dbReference type="ARBA" id="ARBA00022848"/>
    </source>
</evidence>
<evidence type="ECO:0000256" key="16">
    <source>
        <dbReference type="SAM" id="Phobius"/>
    </source>
</evidence>
<evidence type="ECO:0000256" key="12">
    <source>
        <dbReference type="ARBA" id="ARBA00023033"/>
    </source>
</evidence>
<dbReference type="InterPro" id="IPR002401">
    <property type="entry name" value="Cyt_P450_E_grp-I"/>
</dbReference>
<dbReference type="GO" id="GO:0004497">
    <property type="term" value="F:monooxygenase activity"/>
    <property type="evidence" value="ECO:0007669"/>
    <property type="project" value="UniProtKB-KW"/>
</dbReference>
<evidence type="ECO:0000256" key="7">
    <source>
        <dbReference type="ARBA" id="ARBA00022723"/>
    </source>
</evidence>
<dbReference type="PROSITE" id="PS00086">
    <property type="entry name" value="CYTOCHROME_P450"/>
    <property type="match status" value="1"/>
</dbReference>
<sequence length="552" mass="62920">HINQVGIFLQNLQPGYTITMAVTGSWLIDFLLVVATVLYLGYHYFTNTYSYFRDRNIPYLRPTLIVGLPEAFTISQTDLANFLYSRFPKEGFFGYFQSRVPTLLVKDPELIKRILVQDFHYFQDRGFPFIETSPLSRNLFNLRGDTWRALRLKLTPTFTSGKLKNMFEQLNNCSNRLVNEIERSCSSNQVVEARSLFLNFSTEIIGSVAFGLDFSKENPQTDEFIENINNVFGVSFQQKVITFLVTTLPTTLVRLFGLSPFSADINKYMINLTKTTKDYRKRNNIVRNDYFQLLLKLQEDEVANKSTKLSTSEMDGEDAQINQMEYALPSSKPQISRKLFTDEGVAAQSFVFLNGGSETIAASLSFALYHIAKNPKIQERLSQEVVSALIKHGGWSYETIRDLTYVDQVIQEAGRMHPIVPLLTREVTSPYQIPGTSTILGRGTMIAIPVRGLHMDSKYYPSPEVFDPDRFSDNNHKANPLYLPFGDGPRSCIAMRFAVLEMKVCLGKVLEQFAVEINSQTQEPLSYDKAAFFPRPLGGIWVTFRKRNQSTS</sequence>
<dbReference type="GO" id="GO:0020037">
    <property type="term" value="F:heme binding"/>
    <property type="evidence" value="ECO:0007669"/>
    <property type="project" value="InterPro"/>
</dbReference>
<dbReference type="GO" id="GO:0005789">
    <property type="term" value="C:endoplasmic reticulum membrane"/>
    <property type="evidence" value="ECO:0007669"/>
    <property type="project" value="UniProtKB-SubCell"/>
</dbReference>
<keyword evidence="12 15" id="KW-0503">Monooxygenase</keyword>
<feature type="non-terminal residue" evidence="17">
    <location>
        <position position="1"/>
    </location>
</feature>
<dbReference type="CDD" id="cd11056">
    <property type="entry name" value="CYP6-like"/>
    <property type="match status" value="1"/>
</dbReference>
<evidence type="ECO:0000256" key="11">
    <source>
        <dbReference type="ARBA" id="ARBA00023004"/>
    </source>
</evidence>
<gene>
    <name evidence="17" type="ORF">g.15651</name>
</gene>
<dbReference type="EMBL" id="GECZ01001064">
    <property type="protein sequence ID" value="JAS68705.1"/>
    <property type="molecule type" value="Transcribed_RNA"/>
</dbReference>
<reference evidence="17" key="1">
    <citation type="submission" date="2015-11" db="EMBL/GenBank/DDBJ databases">
        <title>De novo transcriptome assembly of four potential Pierce s Disease insect vectors from Arizona vineyards.</title>
        <authorList>
            <person name="Tassone E.E."/>
        </authorList>
    </citation>
    <scope>NUCLEOTIDE SEQUENCE</scope>
</reference>
<name>A0A1B6H204_9HEMI</name>
<dbReference type="InterPro" id="IPR001128">
    <property type="entry name" value="Cyt_P450"/>
</dbReference>
<dbReference type="SUPFAM" id="SSF48264">
    <property type="entry name" value="Cytochrome P450"/>
    <property type="match status" value="1"/>
</dbReference>
<dbReference type="PANTHER" id="PTHR24292:SF84">
    <property type="entry name" value="CYTOCHROME P450 28A5-RELATED"/>
    <property type="match status" value="1"/>
</dbReference>
<dbReference type="GO" id="GO:0005506">
    <property type="term" value="F:iron ion binding"/>
    <property type="evidence" value="ECO:0007669"/>
    <property type="project" value="InterPro"/>
</dbReference>
<evidence type="ECO:0000313" key="17">
    <source>
        <dbReference type="EMBL" id="JAS68705.1"/>
    </source>
</evidence>
<dbReference type="InterPro" id="IPR050476">
    <property type="entry name" value="Insect_CytP450_Detox"/>
</dbReference>
<dbReference type="FunFam" id="1.10.630.10:FF:000042">
    <property type="entry name" value="Cytochrome P450"/>
    <property type="match status" value="1"/>
</dbReference>
<evidence type="ECO:0008006" key="18">
    <source>
        <dbReference type="Google" id="ProtNLM"/>
    </source>
</evidence>
<dbReference type="InterPro" id="IPR036396">
    <property type="entry name" value="Cyt_P450_sf"/>
</dbReference>
<keyword evidence="16" id="KW-1133">Transmembrane helix</keyword>
<dbReference type="InterPro" id="IPR017972">
    <property type="entry name" value="Cyt_P450_CS"/>
</dbReference>
<evidence type="ECO:0000256" key="3">
    <source>
        <dbReference type="ARBA" id="ARBA00004174"/>
    </source>
</evidence>
<proteinExistence type="inferred from homology"/>
<evidence type="ECO:0000256" key="6">
    <source>
        <dbReference type="ARBA" id="ARBA00022617"/>
    </source>
</evidence>
<evidence type="ECO:0000256" key="13">
    <source>
        <dbReference type="ARBA" id="ARBA00023136"/>
    </source>
</evidence>
<evidence type="ECO:0000256" key="15">
    <source>
        <dbReference type="RuleBase" id="RU000461"/>
    </source>
</evidence>
<dbReference type="PANTHER" id="PTHR24292">
    <property type="entry name" value="CYTOCHROME P450"/>
    <property type="match status" value="1"/>
</dbReference>
<dbReference type="AlphaFoldDB" id="A0A1B6H204"/>
<evidence type="ECO:0000256" key="5">
    <source>
        <dbReference type="ARBA" id="ARBA00010617"/>
    </source>
</evidence>
<feature type="transmembrane region" description="Helical" evidence="16">
    <location>
        <begin position="26"/>
        <end position="45"/>
    </location>
</feature>
<keyword evidence="10 15" id="KW-0560">Oxidoreductase</keyword>
<evidence type="ECO:0000256" key="2">
    <source>
        <dbReference type="ARBA" id="ARBA00003690"/>
    </source>
</evidence>
<feature type="binding site" description="axial binding residue" evidence="14">
    <location>
        <position position="492"/>
    </location>
    <ligand>
        <name>heme</name>
        <dbReference type="ChEBI" id="CHEBI:30413"/>
    </ligand>
    <ligandPart>
        <name>Fe</name>
        <dbReference type="ChEBI" id="CHEBI:18248"/>
    </ligandPart>
</feature>
<dbReference type="Gene3D" id="1.10.630.10">
    <property type="entry name" value="Cytochrome P450"/>
    <property type="match status" value="1"/>
</dbReference>
<evidence type="ECO:0000256" key="10">
    <source>
        <dbReference type="ARBA" id="ARBA00023002"/>
    </source>
</evidence>
<dbReference type="PRINTS" id="PR00463">
    <property type="entry name" value="EP450I"/>
</dbReference>
<protein>
    <recommendedName>
        <fullName evidence="18">Cytochrome P450</fullName>
    </recommendedName>
</protein>
<accession>A0A1B6H204</accession>
<evidence type="ECO:0000256" key="4">
    <source>
        <dbReference type="ARBA" id="ARBA00004406"/>
    </source>
</evidence>
<keyword evidence="16" id="KW-0812">Transmembrane</keyword>
<keyword evidence="7 14" id="KW-0479">Metal-binding</keyword>
<comment type="similarity">
    <text evidence="5 15">Belongs to the cytochrome P450 family.</text>
</comment>
<organism evidence="17">
    <name type="scientific">Cuerna arida</name>
    <dbReference type="NCBI Taxonomy" id="1464854"/>
    <lineage>
        <taxon>Eukaryota</taxon>
        <taxon>Metazoa</taxon>
        <taxon>Ecdysozoa</taxon>
        <taxon>Arthropoda</taxon>
        <taxon>Hexapoda</taxon>
        <taxon>Insecta</taxon>
        <taxon>Pterygota</taxon>
        <taxon>Neoptera</taxon>
        <taxon>Paraneoptera</taxon>
        <taxon>Hemiptera</taxon>
        <taxon>Auchenorrhyncha</taxon>
        <taxon>Membracoidea</taxon>
        <taxon>Cicadellidae</taxon>
        <taxon>Cicadellinae</taxon>
        <taxon>Proconiini</taxon>
        <taxon>Cuerna</taxon>
    </lineage>
</organism>
<evidence type="ECO:0000256" key="8">
    <source>
        <dbReference type="ARBA" id="ARBA00022824"/>
    </source>
</evidence>
<evidence type="ECO:0000256" key="1">
    <source>
        <dbReference type="ARBA" id="ARBA00001971"/>
    </source>
</evidence>
<comment type="subcellular location">
    <subcellularLocation>
        <location evidence="4">Endoplasmic reticulum membrane</location>
        <topology evidence="4">Peripheral membrane protein</topology>
    </subcellularLocation>
    <subcellularLocation>
        <location evidence="3">Microsome membrane</location>
        <topology evidence="3">Peripheral membrane protein</topology>
    </subcellularLocation>
</comment>
<comment type="cofactor">
    <cofactor evidence="1 14">
        <name>heme</name>
        <dbReference type="ChEBI" id="CHEBI:30413"/>
    </cofactor>
</comment>
<keyword evidence="6 14" id="KW-0349">Heme</keyword>